<organism evidence="1">
    <name type="scientific">freshwater metagenome</name>
    <dbReference type="NCBI Taxonomy" id="449393"/>
    <lineage>
        <taxon>unclassified sequences</taxon>
        <taxon>metagenomes</taxon>
        <taxon>ecological metagenomes</taxon>
    </lineage>
</organism>
<name>A0A6J6DID2_9ZZZZ</name>
<reference evidence="1" key="1">
    <citation type="submission" date="2020-05" db="EMBL/GenBank/DDBJ databases">
        <authorList>
            <person name="Chiriac C."/>
            <person name="Salcher M."/>
            <person name="Ghai R."/>
            <person name="Kavagutti S V."/>
        </authorList>
    </citation>
    <scope>NUCLEOTIDE SEQUENCE</scope>
</reference>
<dbReference type="AlphaFoldDB" id="A0A6J6DID2"/>
<sequence length="42" mass="5020">MVDRNNLLCIVSPVENFRLTYTALLEKNTLRESQRKEKRVLQ</sequence>
<evidence type="ECO:0000313" key="1">
    <source>
        <dbReference type="EMBL" id="CAB4562815.1"/>
    </source>
</evidence>
<proteinExistence type="predicted"/>
<protein>
    <submittedName>
        <fullName evidence="1">Unannotated protein</fullName>
    </submittedName>
</protein>
<evidence type="ECO:0000313" key="2">
    <source>
        <dbReference type="EMBL" id="CAB4648242.1"/>
    </source>
</evidence>
<dbReference type="EMBL" id="CAEZTM010000005">
    <property type="protein sequence ID" value="CAB4562815.1"/>
    <property type="molecule type" value="Genomic_DNA"/>
</dbReference>
<gene>
    <name evidence="1" type="ORF">UFOPK1684_00217</name>
    <name evidence="2" type="ORF">UFOPK2158_01043</name>
</gene>
<dbReference type="EMBL" id="CAEZVY010000114">
    <property type="protein sequence ID" value="CAB4648242.1"/>
    <property type="molecule type" value="Genomic_DNA"/>
</dbReference>
<accession>A0A6J6DID2</accession>